<evidence type="ECO:0000313" key="4">
    <source>
        <dbReference type="Proteomes" id="UP000243207"/>
    </source>
</evidence>
<gene>
    <name evidence="3" type="ORF">SAMN05216421_1901</name>
</gene>
<organism evidence="3 4">
    <name type="scientific">Halopseudomonas xinjiangensis</name>
    <dbReference type="NCBI Taxonomy" id="487184"/>
    <lineage>
        <taxon>Bacteria</taxon>
        <taxon>Pseudomonadati</taxon>
        <taxon>Pseudomonadota</taxon>
        <taxon>Gammaproteobacteria</taxon>
        <taxon>Pseudomonadales</taxon>
        <taxon>Pseudomonadaceae</taxon>
        <taxon>Halopseudomonas</taxon>
    </lineage>
</organism>
<name>A0A1H1TW02_9GAMM</name>
<proteinExistence type="predicted"/>
<evidence type="ECO:0000259" key="2">
    <source>
        <dbReference type="Pfam" id="PF13609"/>
    </source>
</evidence>
<reference evidence="4" key="1">
    <citation type="submission" date="2016-10" db="EMBL/GenBank/DDBJ databases">
        <authorList>
            <person name="Varghese N."/>
            <person name="Submissions S."/>
        </authorList>
    </citation>
    <scope>NUCLEOTIDE SEQUENCE [LARGE SCALE GENOMIC DNA]</scope>
    <source>
        <strain evidence="4">NRRL B-51270</strain>
    </source>
</reference>
<dbReference type="AlphaFoldDB" id="A0A1H1TW02"/>
<feature type="chain" id="PRO_5009261582" evidence="1">
    <location>
        <begin position="24"/>
        <end position="395"/>
    </location>
</feature>
<feature type="domain" description="Porin" evidence="2">
    <location>
        <begin position="11"/>
        <end position="367"/>
    </location>
</feature>
<dbReference type="Proteomes" id="UP000243207">
    <property type="component" value="Chromosome I"/>
</dbReference>
<dbReference type="GO" id="GO:0015288">
    <property type="term" value="F:porin activity"/>
    <property type="evidence" value="ECO:0007669"/>
    <property type="project" value="InterPro"/>
</dbReference>
<dbReference type="RefSeq" id="WP_093393706.1">
    <property type="nucleotide sequence ID" value="NZ_LT629736.1"/>
</dbReference>
<evidence type="ECO:0000256" key="1">
    <source>
        <dbReference type="SAM" id="SignalP"/>
    </source>
</evidence>
<dbReference type="EMBL" id="LT629736">
    <property type="protein sequence ID" value="SDS64362.1"/>
    <property type="molecule type" value="Genomic_DNA"/>
</dbReference>
<sequence>MSISRLLHLGLSLLLLTPGGANAIELLNGKLAVNGFGTLGVARSTDSNAEFIRDISQQDGTAGDWDGDVDSRFGLQLRADLTETLDAMVQGVSRYDHNGSYEPKLTWAFLRYNPDPAVTLRLGRVALDSYMLADSRDVGYSYLWVRPPVDYYGTRHLSHIDGGDIVLRRPLGDGLLWGKLYAGLADEKVNSDLAGVVLDATGSRVYGGHINYEVGRWRWQLGLGEIDYRLEAPDEFLNQLDLLAFFQPRLAEGLRDAVSPTTIQMSSLGVAYDRGPLQIQAMLGQLNRSGDEIDLTTAFITAGYRLEPVTPFVSLSGARTRGFALSEFGIPSNEKAGLTQQTLSLGGRYDVARNIALKGQVDFINVDQVGLMWRHVQPDWDQDTAVFSLALDFVF</sequence>
<dbReference type="Gene3D" id="2.40.160.10">
    <property type="entry name" value="Porin"/>
    <property type="match status" value="1"/>
</dbReference>
<dbReference type="InterPro" id="IPR033900">
    <property type="entry name" value="Gram_neg_porin_domain"/>
</dbReference>
<dbReference type="GO" id="GO:0016020">
    <property type="term" value="C:membrane"/>
    <property type="evidence" value="ECO:0007669"/>
    <property type="project" value="InterPro"/>
</dbReference>
<dbReference type="SUPFAM" id="SSF56935">
    <property type="entry name" value="Porins"/>
    <property type="match status" value="1"/>
</dbReference>
<dbReference type="InterPro" id="IPR023614">
    <property type="entry name" value="Porin_dom_sf"/>
</dbReference>
<evidence type="ECO:0000313" key="3">
    <source>
        <dbReference type="EMBL" id="SDS64362.1"/>
    </source>
</evidence>
<keyword evidence="4" id="KW-1185">Reference proteome</keyword>
<feature type="signal peptide" evidence="1">
    <location>
        <begin position="1"/>
        <end position="23"/>
    </location>
</feature>
<dbReference type="Pfam" id="PF13609">
    <property type="entry name" value="Porin_4"/>
    <property type="match status" value="1"/>
</dbReference>
<keyword evidence="1" id="KW-0732">Signal</keyword>
<dbReference type="STRING" id="487184.SAMN05216421_1901"/>
<accession>A0A1H1TW02</accession>
<protein>
    <submittedName>
        <fullName evidence="3">Porin</fullName>
    </submittedName>
</protein>
<dbReference type="OrthoDB" id="197869at2"/>